<dbReference type="GO" id="GO:0007129">
    <property type="term" value="P:homologous chromosome pairing at meiosis"/>
    <property type="evidence" value="ECO:0007669"/>
    <property type="project" value="TreeGrafter"/>
</dbReference>
<dbReference type="STRING" id="84645.A0A498N1T9"/>
<reference evidence="3 4" key="1">
    <citation type="submission" date="2018-03" db="EMBL/GenBank/DDBJ databases">
        <title>Draft genome sequence of Rohu Carp (Labeo rohita).</title>
        <authorList>
            <person name="Das P."/>
            <person name="Kushwaha B."/>
            <person name="Joshi C.G."/>
            <person name="Kumar D."/>
            <person name="Nagpure N.S."/>
            <person name="Sahoo L."/>
            <person name="Das S.P."/>
            <person name="Bit A."/>
            <person name="Patnaik S."/>
            <person name="Meher P.K."/>
            <person name="Jayasankar P."/>
            <person name="Koringa P.G."/>
            <person name="Patel N.V."/>
            <person name="Hinsu A.T."/>
            <person name="Kumar R."/>
            <person name="Pandey M."/>
            <person name="Agarwal S."/>
            <person name="Srivastava S."/>
            <person name="Singh M."/>
            <person name="Iquebal M.A."/>
            <person name="Jaiswal S."/>
            <person name="Angadi U.B."/>
            <person name="Kumar N."/>
            <person name="Raza M."/>
            <person name="Shah T.M."/>
            <person name="Rai A."/>
            <person name="Jena J.K."/>
        </authorList>
    </citation>
    <scope>NUCLEOTIDE SEQUENCE [LARGE SCALE GENOMIC DNA]</scope>
    <source>
        <strain evidence="3">DASCIFA01</strain>
        <tissue evidence="3">Testis</tissue>
    </source>
</reference>
<dbReference type="GO" id="GO:0000800">
    <property type="term" value="C:lateral element"/>
    <property type="evidence" value="ECO:0007669"/>
    <property type="project" value="TreeGrafter"/>
</dbReference>
<dbReference type="Proteomes" id="UP000290572">
    <property type="component" value="Unassembled WGS sequence"/>
</dbReference>
<keyword evidence="4" id="KW-1185">Reference proteome</keyword>
<evidence type="ECO:0000313" key="4">
    <source>
        <dbReference type="Proteomes" id="UP000290572"/>
    </source>
</evidence>
<dbReference type="GO" id="GO:0051225">
    <property type="term" value="P:spindle assembly"/>
    <property type="evidence" value="ECO:0007669"/>
    <property type="project" value="TreeGrafter"/>
</dbReference>
<evidence type="ECO:0000259" key="2">
    <source>
        <dbReference type="Pfam" id="PF14658"/>
    </source>
</evidence>
<feature type="compositionally biased region" description="Acidic residues" evidence="1">
    <location>
        <begin position="648"/>
        <end position="658"/>
    </location>
</feature>
<name>A0A498N1T9_LABRO</name>
<dbReference type="PANTHER" id="PTHR47300">
    <property type="entry name" value="PROTEIN KASH5"/>
    <property type="match status" value="1"/>
</dbReference>
<dbReference type="GO" id="GO:0007015">
    <property type="term" value="P:actin filament organization"/>
    <property type="evidence" value="ECO:0007669"/>
    <property type="project" value="TreeGrafter"/>
</dbReference>
<proteinExistence type="predicted"/>
<dbReference type="GO" id="GO:0070840">
    <property type="term" value="F:dynein complex binding"/>
    <property type="evidence" value="ECO:0007669"/>
    <property type="project" value="TreeGrafter"/>
</dbReference>
<evidence type="ECO:0000256" key="1">
    <source>
        <dbReference type="SAM" id="MobiDB-lite"/>
    </source>
</evidence>
<feature type="domain" description="Protein KASH5 EF-hand-like" evidence="2">
    <location>
        <begin position="86"/>
        <end position="150"/>
    </location>
</feature>
<dbReference type="GO" id="GO:0034993">
    <property type="term" value="C:meiotic nuclear membrane microtubule tethering complex"/>
    <property type="evidence" value="ECO:0007669"/>
    <property type="project" value="InterPro"/>
</dbReference>
<accession>A0A498N1T9</accession>
<dbReference type="GO" id="GO:0051653">
    <property type="term" value="P:spindle localization"/>
    <property type="evidence" value="ECO:0007669"/>
    <property type="project" value="TreeGrafter"/>
</dbReference>
<dbReference type="AlphaFoldDB" id="A0A498N1T9"/>
<feature type="region of interest" description="Disordered" evidence="1">
    <location>
        <begin position="1"/>
        <end position="20"/>
    </location>
</feature>
<organism evidence="3 4">
    <name type="scientific">Labeo rohita</name>
    <name type="common">Indian major carp</name>
    <name type="synonym">Cyprinus rohita</name>
    <dbReference type="NCBI Taxonomy" id="84645"/>
    <lineage>
        <taxon>Eukaryota</taxon>
        <taxon>Metazoa</taxon>
        <taxon>Chordata</taxon>
        <taxon>Craniata</taxon>
        <taxon>Vertebrata</taxon>
        <taxon>Euteleostomi</taxon>
        <taxon>Actinopterygii</taxon>
        <taxon>Neopterygii</taxon>
        <taxon>Teleostei</taxon>
        <taxon>Ostariophysi</taxon>
        <taxon>Cypriniformes</taxon>
        <taxon>Cyprinidae</taxon>
        <taxon>Labeoninae</taxon>
        <taxon>Labeonini</taxon>
        <taxon>Labeo</taxon>
    </lineage>
</organism>
<dbReference type="GO" id="GO:0090619">
    <property type="term" value="C:meiotic spindle pole"/>
    <property type="evidence" value="ECO:0007669"/>
    <property type="project" value="TreeGrafter"/>
</dbReference>
<dbReference type="PANTHER" id="PTHR47300:SF1">
    <property type="entry name" value="PROTEIN KASH5"/>
    <property type="match status" value="1"/>
</dbReference>
<dbReference type="EMBL" id="QBIY01011887">
    <property type="protein sequence ID" value="RXN28259.1"/>
    <property type="molecule type" value="Genomic_DNA"/>
</dbReference>
<sequence length="668" mass="73912">MASEKPAGHQGSLEEDVGPHLPSFRLLSQNHSCNGRSVPSLSIDSGTYSVEPCHLFESSEDFTSENRTLCDCVDTNGFSEEELLNITFEACDTTGKGEVQASTVVQYLQSMTLQSSGQDKLTNLQQMLDPENQDSSVSRDTFHATMREWIAQCCQDGDSGDLSGLVAELKHTQHRLSEQNSSLLRTVSQCEDTILQLSLEVSELHTKLARLNKYHISSRGPQRTGVTNHQSLHHEIQEAQPTQNVAMELISGSLSQILPTVPQRADIQNLQKIKPVEISHILHAQLSETDKVGNSASEKLQRLYLQKQQQHGSSRHQLVTLLKELELLESPLAAQEQQKSKHQTQEAHIAAAITWWRGQTKDSKKNQAAQVPQETVMDIQKRIQSLEVNHMTAQLDETKRGMRVLLKDEGTSTWEDAQIQFRDVAVVTDSSAECLAAEDLLKSLRKVEDMVVQALKAAQVLMGSERRMKERIEAISMRVERALSRAETTESQLNALETTISANTQVSRNPDATLLDQDPGPPSELWLKRADSVCSEPTSEGLPSVGALTLQSPTLLCTESSLPGPSACEESTPHNRQENVAGVMEFSGTYLNMDQDDPSAVCQFTSSRGEQTSLKRAHSFVTESVTPFIFPHTRSRPPLIPAMPTHPEEEEDSPEELDSTSSSPSNLQ</sequence>
<dbReference type="InterPro" id="IPR028170">
    <property type="entry name" value="KASH5"/>
</dbReference>
<protein>
    <submittedName>
        <fullName evidence="3">Lymphoid-restricted membrane-like protein</fullName>
    </submittedName>
</protein>
<dbReference type="GO" id="GO:0034397">
    <property type="term" value="P:telomere localization"/>
    <property type="evidence" value="ECO:0007669"/>
    <property type="project" value="InterPro"/>
</dbReference>
<feature type="compositionally biased region" description="Low complexity" evidence="1">
    <location>
        <begin position="659"/>
        <end position="668"/>
    </location>
</feature>
<dbReference type="GO" id="GO:0005640">
    <property type="term" value="C:nuclear outer membrane"/>
    <property type="evidence" value="ECO:0007669"/>
    <property type="project" value="TreeGrafter"/>
</dbReference>
<feature type="region of interest" description="Disordered" evidence="1">
    <location>
        <begin position="630"/>
        <end position="668"/>
    </location>
</feature>
<dbReference type="InterPro" id="IPR039508">
    <property type="entry name" value="KASH5_EF-hand-like_dom"/>
</dbReference>
<dbReference type="GO" id="GO:0000781">
    <property type="term" value="C:chromosome, telomeric region"/>
    <property type="evidence" value="ECO:0007669"/>
    <property type="project" value="TreeGrafter"/>
</dbReference>
<dbReference type="Pfam" id="PF14658">
    <property type="entry name" value="EF-hand_9"/>
    <property type="match status" value="1"/>
</dbReference>
<dbReference type="GO" id="GO:0090220">
    <property type="term" value="P:chromosome localization to nuclear envelope involved in homologous chromosome segregation"/>
    <property type="evidence" value="ECO:0007669"/>
    <property type="project" value="TreeGrafter"/>
</dbReference>
<gene>
    <name evidence="3" type="ORF">ROHU_005347</name>
</gene>
<comment type="caution">
    <text evidence="3">The sequence shown here is derived from an EMBL/GenBank/DDBJ whole genome shotgun (WGS) entry which is preliminary data.</text>
</comment>
<evidence type="ECO:0000313" key="3">
    <source>
        <dbReference type="EMBL" id="RXN28259.1"/>
    </source>
</evidence>